<dbReference type="Proteomes" id="UP000233551">
    <property type="component" value="Unassembled WGS sequence"/>
</dbReference>
<dbReference type="PANTHER" id="PTHR44137:SF61">
    <property type="entry name" value="J DOMAIN-CONTAINING PROTEIN"/>
    <property type="match status" value="1"/>
</dbReference>
<dbReference type="AlphaFoldDB" id="A0A2I0KKF6"/>
<keyword evidence="3" id="KW-1185">Reference proteome</keyword>
<proteinExistence type="predicted"/>
<dbReference type="EMBL" id="PGOL01000524">
    <property type="protein sequence ID" value="PKI69017.1"/>
    <property type="molecule type" value="Genomic_DNA"/>
</dbReference>
<evidence type="ECO:0000256" key="1">
    <source>
        <dbReference type="SAM" id="MobiDB-lite"/>
    </source>
</evidence>
<reference evidence="2 3" key="1">
    <citation type="submission" date="2017-11" db="EMBL/GenBank/DDBJ databases">
        <title>De-novo sequencing of pomegranate (Punica granatum L.) genome.</title>
        <authorList>
            <person name="Akparov Z."/>
            <person name="Amiraslanov A."/>
            <person name="Hajiyeva S."/>
            <person name="Abbasov M."/>
            <person name="Kaur K."/>
            <person name="Hamwieh A."/>
            <person name="Solovyev V."/>
            <person name="Salamov A."/>
            <person name="Braich B."/>
            <person name="Kosarev P."/>
            <person name="Mahmoud A."/>
            <person name="Hajiyev E."/>
            <person name="Babayeva S."/>
            <person name="Izzatullayeva V."/>
            <person name="Mammadov A."/>
            <person name="Mammadov A."/>
            <person name="Sharifova S."/>
            <person name="Ojaghi J."/>
            <person name="Eynullazada K."/>
            <person name="Bayramov B."/>
            <person name="Abdulazimova A."/>
            <person name="Shahmuradov I."/>
        </authorList>
    </citation>
    <scope>NUCLEOTIDE SEQUENCE [LARGE SCALE GENOMIC DNA]</scope>
    <source>
        <strain evidence="3">cv. AG2017</strain>
        <tissue evidence="2">Leaf</tissue>
    </source>
</reference>
<evidence type="ECO:0000313" key="3">
    <source>
        <dbReference type="Proteomes" id="UP000233551"/>
    </source>
</evidence>
<evidence type="ECO:0000313" key="2">
    <source>
        <dbReference type="EMBL" id="PKI69017.1"/>
    </source>
</evidence>
<protein>
    <submittedName>
        <fullName evidence="2">Uncharacterized protein</fullName>
    </submittedName>
</protein>
<name>A0A2I0KKF6_PUNGR</name>
<organism evidence="2 3">
    <name type="scientific">Punica granatum</name>
    <name type="common">Pomegranate</name>
    <dbReference type="NCBI Taxonomy" id="22663"/>
    <lineage>
        <taxon>Eukaryota</taxon>
        <taxon>Viridiplantae</taxon>
        <taxon>Streptophyta</taxon>
        <taxon>Embryophyta</taxon>
        <taxon>Tracheophyta</taxon>
        <taxon>Spermatophyta</taxon>
        <taxon>Magnoliopsida</taxon>
        <taxon>eudicotyledons</taxon>
        <taxon>Gunneridae</taxon>
        <taxon>Pentapetalae</taxon>
        <taxon>rosids</taxon>
        <taxon>malvids</taxon>
        <taxon>Myrtales</taxon>
        <taxon>Lythraceae</taxon>
        <taxon>Punica</taxon>
    </lineage>
</organism>
<feature type="region of interest" description="Disordered" evidence="1">
    <location>
        <begin position="79"/>
        <end position="101"/>
    </location>
</feature>
<gene>
    <name evidence="2" type="ORF">CRG98_010595</name>
</gene>
<dbReference type="STRING" id="22663.A0A2I0KKF6"/>
<dbReference type="PANTHER" id="PTHR44137">
    <property type="entry name" value="BNAC03G44070D PROTEIN"/>
    <property type="match status" value="1"/>
</dbReference>
<accession>A0A2I0KKF6</accession>
<feature type="compositionally biased region" description="Pro residues" evidence="1">
    <location>
        <begin position="82"/>
        <end position="97"/>
    </location>
</feature>
<comment type="caution">
    <text evidence="2">The sequence shown here is derived from an EMBL/GenBank/DDBJ whole genome shotgun (WGS) entry which is preliminary data.</text>
</comment>
<sequence>MAKNLCPDLEGLPQLFAAINIHVASQRKINDEIDGYGVLGVYPKVDDVTLRRTYKRLALLVQSNKNRAVYVDGCVLMGPNSAPTPPPPSSPTPPQTPSPTATAKAIAITTTTSAIVTTTSAIIITTTSIFTPSSTIVTAASSSSATTS</sequence>